<dbReference type="InterPro" id="IPR020878">
    <property type="entry name" value="RuBisCo_large_chain_AS"/>
</dbReference>
<dbReference type="Gene3D" id="3.30.70.150">
    <property type="entry name" value="RuBisCO large subunit, N-terminal domain"/>
    <property type="match status" value="1"/>
</dbReference>
<comment type="similarity">
    <text evidence="4">Belongs to the RuBisCO large chain family.</text>
</comment>
<feature type="domain" description="Ribulose bisphosphate carboxylase large subunit C-terminal" evidence="5">
    <location>
        <begin position="150"/>
        <end position="338"/>
    </location>
</feature>
<dbReference type="InterPro" id="IPR000685">
    <property type="entry name" value="RuBisCO_lsu_C"/>
</dbReference>
<sequence>MTYTQEPRGGDRDSLEADYLIETPLDPARVAEIMAGEQSSGTFVRVANETDALRARSRASVLRIEELEPAAQPSLHSAWLARKGALGPWRRARVTLSFPLANIGANLPTLAATVAGNLYDLGEVTGMRLLSLRLPASYRARFETPRHGVKGTRALTQVIDGPMIGTIIKPNVGLSAQETAALVRELCEAGVDFIKDDEVSANPAHAPLAERVRAVMAEVRRYRERSGRPVMVAFNITDDLDAMRRHAELVEREGGACVMASINWCGFSAIQTLRRATPLVLHAHRNGYGMMSRDPSLGISFQAYQTLWRLAGVDHMHVHGLAGKFAQSDAEVTESARDCATPLAPGCDDTVLPAFSSGQWAGTAQATFDAVQSTDLLFMSGGGILAHPDGPAAGVTSVRQAWAAVQARTPVPVYAERMPELRRALEFFGGRG</sequence>
<evidence type="ECO:0000256" key="1">
    <source>
        <dbReference type="ARBA" id="ARBA00001946"/>
    </source>
</evidence>
<dbReference type="Pfam" id="PF02788">
    <property type="entry name" value="RuBisCO_large_N"/>
    <property type="match status" value="1"/>
</dbReference>
<dbReference type="InterPro" id="IPR036422">
    <property type="entry name" value="RuBisCO_lsu_N_sf"/>
</dbReference>
<dbReference type="CDD" id="cd08207">
    <property type="entry name" value="RLP_NonPhot"/>
    <property type="match status" value="1"/>
</dbReference>
<dbReference type="SUPFAM" id="SSF51649">
    <property type="entry name" value="RuBisCo, C-terminal domain"/>
    <property type="match status" value="1"/>
</dbReference>
<reference evidence="7 8" key="1">
    <citation type="submission" date="2023-07" db="EMBL/GenBank/DDBJ databases">
        <title>Sorghum-associated microbial communities from plants grown in Nebraska, USA.</title>
        <authorList>
            <person name="Schachtman D."/>
        </authorList>
    </citation>
    <scope>NUCLEOTIDE SEQUENCE [LARGE SCALE GENOMIC DNA]</scope>
    <source>
        <strain evidence="7 8">DS1039</strain>
    </source>
</reference>
<feature type="domain" description="Ribulose bisphosphate carboxylase large subunit C-terminal" evidence="5">
    <location>
        <begin position="350"/>
        <end position="428"/>
    </location>
</feature>
<evidence type="ECO:0000256" key="3">
    <source>
        <dbReference type="ARBA" id="ARBA00022842"/>
    </source>
</evidence>
<dbReference type="Gene3D" id="3.20.20.110">
    <property type="entry name" value="Ribulose bisphosphate carboxylase, large subunit, C-terminal domain"/>
    <property type="match status" value="1"/>
</dbReference>
<dbReference type="InterPro" id="IPR017443">
    <property type="entry name" value="RuBisCO_lsu_fd_N"/>
</dbReference>
<dbReference type="PROSITE" id="PS00157">
    <property type="entry name" value="RUBISCO_LARGE"/>
    <property type="match status" value="1"/>
</dbReference>
<dbReference type="EC" id="4.1.1.39" evidence="7"/>
<proteinExistence type="inferred from homology"/>
<feature type="domain" description="Ribulose bisphosphate carboxylase large subunit ferrodoxin-like N-terminal" evidence="6">
    <location>
        <begin position="25"/>
        <end position="138"/>
    </location>
</feature>
<dbReference type="GO" id="GO:0016984">
    <property type="term" value="F:ribulose-bisphosphate carboxylase activity"/>
    <property type="evidence" value="ECO:0007669"/>
    <property type="project" value="UniProtKB-EC"/>
</dbReference>
<dbReference type="SFLD" id="SFLDG00301">
    <property type="entry name" value="RuBisCO-like_proteins"/>
    <property type="match status" value="1"/>
</dbReference>
<evidence type="ECO:0000256" key="4">
    <source>
        <dbReference type="RuleBase" id="RU003834"/>
    </source>
</evidence>
<dbReference type="Pfam" id="PF00016">
    <property type="entry name" value="RuBisCO_large"/>
    <property type="match status" value="2"/>
</dbReference>
<dbReference type="PANTHER" id="PTHR42704:SF17">
    <property type="entry name" value="RIBULOSE BISPHOSPHATE CARBOXYLASE LARGE CHAIN"/>
    <property type="match status" value="1"/>
</dbReference>
<evidence type="ECO:0000259" key="5">
    <source>
        <dbReference type="Pfam" id="PF00016"/>
    </source>
</evidence>
<dbReference type="SUPFAM" id="SSF54966">
    <property type="entry name" value="RuBisCO, large subunit, small (N-terminal) domain"/>
    <property type="match status" value="1"/>
</dbReference>
<dbReference type="PANTHER" id="PTHR42704">
    <property type="entry name" value="RIBULOSE BISPHOSPHATE CARBOXYLASE"/>
    <property type="match status" value="1"/>
</dbReference>
<dbReference type="InterPro" id="IPR036376">
    <property type="entry name" value="RuBisCO_lsu_C_sf"/>
</dbReference>
<keyword evidence="2" id="KW-0479">Metal-binding</keyword>
<protein>
    <submittedName>
        <fullName evidence="7">Ribulose-bisphosphate carboxylase large chain</fullName>
        <ecNumber evidence="7">4.1.1.39</ecNumber>
    </submittedName>
</protein>
<comment type="cofactor">
    <cofactor evidence="1">
        <name>Mg(2+)</name>
        <dbReference type="ChEBI" id="CHEBI:18420"/>
    </cofactor>
</comment>
<keyword evidence="3" id="KW-0460">Magnesium</keyword>
<comment type="caution">
    <text evidence="7">The sequence shown here is derived from an EMBL/GenBank/DDBJ whole genome shotgun (WGS) entry which is preliminary data.</text>
</comment>
<name>A0ABU1L668_9BURK</name>
<keyword evidence="7" id="KW-0456">Lyase</keyword>
<gene>
    <name evidence="7" type="ORF">J2776_005378</name>
</gene>
<dbReference type="InterPro" id="IPR033966">
    <property type="entry name" value="RuBisCO"/>
</dbReference>
<evidence type="ECO:0000313" key="7">
    <source>
        <dbReference type="EMBL" id="MDR6378657.1"/>
    </source>
</evidence>
<evidence type="ECO:0000313" key="8">
    <source>
        <dbReference type="Proteomes" id="UP001185254"/>
    </source>
</evidence>
<accession>A0ABU1L668</accession>
<evidence type="ECO:0000259" key="6">
    <source>
        <dbReference type="Pfam" id="PF02788"/>
    </source>
</evidence>
<dbReference type="EMBL" id="JAVDQN010000005">
    <property type="protein sequence ID" value="MDR6378657.1"/>
    <property type="molecule type" value="Genomic_DNA"/>
</dbReference>
<organism evidence="7 8">
    <name type="scientific">Paraburkholderia caledonica</name>
    <dbReference type="NCBI Taxonomy" id="134536"/>
    <lineage>
        <taxon>Bacteria</taxon>
        <taxon>Pseudomonadati</taxon>
        <taxon>Pseudomonadota</taxon>
        <taxon>Betaproteobacteria</taxon>
        <taxon>Burkholderiales</taxon>
        <taxon>Burkholderiaceae</taxon>
        <taxon>Paraburkholderia</taxon>
    </lineage>
</organism>
<evidence type="ECO:0000256" key="2">
    <source>
        <dbReference type="ARBA" id="ARBA00022723"/>
    </source>
</evidence>
<dbReference type="Proteomes" id="UP001185254">
    <property type="component" value="Unassembled WGS sequence"/>
</dbReference>
<dbReference type="RefSeq" id="WP_310070367.1">
    <property type="nucleotide sequence ID" value="NZ_JAVDQN010000005.1"/>
</dbReference>
<keyword evidence="8" id="KW-1185">Reference proteome</keyword>
<dbReference type="SFLD" id="SFLDS00014">
    <property type="entry name" value="RuBisCO"/>
    <property type="match status" value="1"/>
</dbReference>